<organism evidence="1 2">
    <name type="scientific">Xenoophorus captivus</name>
    <dbReference type="NCBI Taxonomy" id="1517983"/>
    <lineage>
        <taxon>Eukaryota</taxon>
        <taxon>Metazoa</taxon>
        <taxon>Chordata</taxon>
        <taxon>Craniata</taxon>
        <taxon>Vertebrata</taxon>
        <taxon>Euteleostomi</taxon>
        <taxon>Actinopterygii</taxon>
        <taxon>Neopterygii</taxon>
        <taxon>Teleostei</taxon>
        <taxon>Neoteleostei</taxon>
        <taxon>Acanthomorphata</taxon>
        <taxon>Ovalentaria</taxon>
        <taxon>Atherinomorphae</taxon>
        <taxon>Cyprinodontiformes</taxon>
        <taxon>Goodeidae</taxon>
        <taxon>Xenoophorus</taxon>
    </lineage>
</organism>
<name>A0ABV0R4F1_9TELE</name>
<dbReference type="SUPFAM" id="SSF53067">
    <property type="entry name" value="Actin-like ATPase domain"/>
    <property type="match status" value="1"/>
</dbReference>
<dbReference type="PANTHER" id="PTHR12280">
    <property type="entry name" value="PANTOTHENATE KINASE"/>
    <property type="match status" value="1"/>
</dbReference>
<evidence type="ECO:0000313" key="1">
    <source>
        <dbReference type="EMBL" id="MEQ2202901.1"/>
    </source>
</evidence>
<accession>A0ABV0R4F1</accession>
<comment type="caution">
    <text evidence="1">The sequence shown here is derived from an EMBL/GenBank/DDBJ whole genome shotgun (WGS) entry which is preliminary data.</text>
</comment>
<reference evidence="1 2" key="1">
    <citation type="submission" date="2021-06" db="EMBL/GenBank/DDBJ databases">
        <authorList>
            <person name="Palmer J.M."/>
        </authorList>
    </citation>
    <scope>NUCLEOTIDE SEQUENCE [LARGE SCALE GENOMIC DNA]</scope>
    <source>
        <strain evidence="1 2">XC_2019</strain>
        <tissue evidence="1">Muscle</tissue>
    </source>
</reference>
<keyword evidence="1" id="KW-0418">Kinase</keyword>
<proteinExistence type="predicted"/>
<dbReference type="Proteomes" id="UP001434883">
    <property type="component" value="Unassembled WGS sequence"/>
</dbReference>
<gene>
    <name evidence="1" type="primary">PANK1_2</name>
    <name evidence="1" type="ORF">XENOCAPTIV_019544</name>
</gene>
<dbReference type="GO" id="GO:0016301">
    <property type="term" value="F:kinase activity"/>
    <property type="evidence" value="ECO:0007669"/>
    <property type="project" value="UniProtKB-KW"/>
</dbReference>
<evidence type="ECO:0000313" key="2">
    <source>
        <dbReference type="Proteomes" id="UP001434883"/>
    </source>
</evidence>
<dbReference type="Pfam" id="PF03630">
    <property type="entry name" value="Fumble"/>
    <property type="match status" value="1"/>
</dbReference>
<dbReference type="Gene3D" id="3.30.420.40">
    <property type="match status" value="1"/>
</dbReference>
<dbReference type="EMBL" id="JAHRIN010034023">
    <property type="protein sequence ID" value="MEQ2202901.1"/>
    <property type="molecule type" value="Genomic_DNA"/>
</dbReference>
<dbReference type="InterPro" id="IPR043129">
    <property type="entry name" value="ATPase_NBD"/>
</dbReference>
<keyword evidence="1" id="KW-0808">Transferase</keyword>
<protein>
    <submittedName>
        <fullName evidence="1">Pantothenate kinase 1</fullName>
    </submittedName>
</protein>
<sequence length="176" mass="19952">EEQEEVENLKSIRRFLTSNTAYGTTGIRDVHLELQDLTLCGRTGNLHFIRFPTHDLPAFLQMGRNKHFSSLHTTLLALHHGDPVVCVTQKKMADLELHKLDELDCLVRGVLYIDSVMSSGPLECYYFEDPTDPDHCAQKPYTLENPYPMLLVNIGSGVSILAVYSENNYKRVTGTR</sequence>
<feature type="non-terminal residue" evidence="1">
    <location>
        <position position="1"/>
    </location>
</feature>
<dbReference type="Gene3D" id="3.30.420.510">
    <property type="match status" value="1"/>
</dbReference>
<dbReference type="PANTHER" id="PTHR12280:SF25">
    <property type="entry name" value="PANTOTHENATE KINASE 2, MITOCHONDRIAL"/>
    <property type="match status" value="1"/>
</dbReference>
<keyword evidence="2" id="KW-1185">Reference proteome</keyword>
<dbReference type="InterPro" id="IPR004567">
    <property type="entry name" value="Type_II_PanK"/>
</dbReference>